<evidence type="ECO:0000313" key="1">
    <source>
        <dbReference type="EMBL" id="JAH33645.1"/>
    </source>
</evidence>
<dbReference type="EMBL" id="GBXM01074932">
    <property type="protein sequence ID" value="JAH33645.1"/>
    <property type="molecule type" value="Transcribed_RNA"/>
</dbReference>
<accession>A0A0E9RZ34</accession>
<organism evidence="1">
    <name type="scientific">Anguilla anguilla</name>
    <name type="common">European freshwater eel</name>
    <name type="synonym">Muraena anguilla</name>
    <dbReference type="NCBI Taxonomy" id="7936"/>
    <lineage>
        <taxon>Eukaryota</taxon>
        <taxon>Metazoa</taxon>
        <taxon>Chordata</taxon>
        <taxon>Craniata</taxon>
        <taxon>Vertebrata</taxon>
        <taxon>Euteleostomi</taxon>
        <taxon>Actinopterygii</taxon>
        <taxon>Neopterygii</taxon>
        <taxon>Teleostei</taxon>
        <taxon>Anguilliformes</taxon>
        <taxon>Anguillidae</taxon>
        <taxon>Anguilla</taxon>
    </lineage>
</organism>
<name>A0A0E9RZ34_ANGAN</name>
<dbReference type="AlphaFoldDB" id="A0A0E9RZ34"/>
<proteinExistence type="predicted"/>
<reference evidence="1" key="1">
    <citation type="submission" date="2014-11" db="EMBL/GenBank/DDBJ databases">
        <authorList>
            <person name="Amaro Gonzalez C."/>
        </authorList>
    </citation>
    <scope>NUCLEOTIDE SEQUENCE</scope>
</reference>
<reference evidence="1" key="2">
    <citation type="journal article" date="2015" name="Fish Shellfish Immunol.">
        <title>Early steps in the European eel (Anguilla anguilla)-Vibrio vulnificus interaction in the gills: Role of the RtxA13 toxin.</title>
        <authorList>
            <person name="Callol A."/>
            <person name="Pajuelo D."/>
            <person name="Ebbesson L."/>
            <person name="Teles M."/>
            <person name="MacKenzie S."/>
            <person name="Amaro C."/>
        </authorList>
    </citation>
    <scope>NUCLEOTIDE SEQUENCE</scope>
</reference>
<sequence>MPVVVFHLLAYSDSHVLPVKRYLSSQLPLILNAERLTKPCV</sequence>
<protein>
    <submittedName>
        <fullName evidence="1">Uncharacterized protein</fullName>
    </submittedName>
</protein>